<keyword evidence="2" id="KW-1185">Reference proteome</keyword>
<dbReference type="Proteomes" id="UP000887565">
    <property type="component" value="Unplaced"/>
</dbReference>
<proteinExistence type="predicted"/>
<protein>
    <submittedName>
        <fullName evidence="3">Uncharacterized protein</fullName>
    </submittedName>
</protein>
<dbReference type="AlphaFoldDB" id="A0A915HQX8"/>
<feature type="region of interest" description="Disordered" evidence="1">
    <location>
        <begin position="1"/>
        <end position="59"/>
    </location>
</feature>
<organism evidence="2 3">
    <name type="scientific">Romanomermis culicivorax</name>
    <name type="common">Nematode worm</name>
    <dbReference type="NCBI Taxonomy" id="13658"/>
    <lineage>
        <taxon>Eukaryota</taxon>
        <taxon>Metazoa</taxon>
        <taxon>Ecdysozoa</taxon>
        <taxon>Nematoda</taxon>
        <taxon>Enoplea</taxon>
        <taxon>Dorylaimia</taxon>
        <taxon>Mermithida</taxon>
        <taxon>Mermithoidea</taxon>
        <taxon>Mermithidae</taxon>
        <taxon>Romanomermis</taxon>
    </lineage>
</organism>
<name>A0A915HQX8_ROMCU</name>
<feature type="region of interest" description="Disordered" evidence="1">
    <location>
        <begin position="83"/>
        <end position="102"/>
    </location>
</feature>
<accession>A0A915HQX8</accession>
<dbReference type="WBParaSite" id="nRc.2.0.1.t03777-RA">
    <property type="protein sequence ID" value="nRc.2.0.1.t03777-RA"/>
    <property type="gene ID" value="nRc.2.0.1.g03777"/>
</dbReference>
<sequence>MKAEVGTAKQPIVVNQADPQSQCQPPTPPSQRPRDRRRFPYLQSPNCYSDNSTSDKPRVSFSEATVPVGPILEEILIHVQSLDYPSSESDKPVKEIEAESSD</sequence>
<reference evidence="3" key="1">
    <citation type="submission" date="2022-11" db="UniProtKB">
        <authorList>
            <consortium name="WormBaseParasite"/>
        </authorList>
    </citation>
    <scope>IDENTIFICATION</scope>
</reference>
<feature type="compositionally biased region" description="Basic and acidic residues" evidence="1">
    <location>
        <begin position="88"/>
        <end position="102"/>
    </location>
</feature>
<evidence type="ECO:0000313" key="3">
    <source>
        <dbReference type="WBParaSite" id="nRc.2.0.1.t03777-RA"/>
    </source>
</evidence>
<evidence type="ECO:0000313" key="2">
    <source>
        <dbReference type="Proteomes" id="UP000887565"/>
    </source>
</evidence>
<evidence type="ECO:0000256" key="1">
    <source>
        <dbReference type="SAM" id="MobiDB-lite"/>
    </source>
</evidence>